<organism evidence="2 3">
    <name type="scientific">Thermus scotoductus</name>
    <dbReference type="NCBI Taxonomy" id="37636"/>
    <lineage>
        <taxon>Bacteria</taxon>
        <taxon>Thermotogati</taxon>
        <taxon>Deinococcota</taxon>
        <taxon>Deinococci</taxon>
        <taxon>Thermales</taxon>
        <taxon>Thermaceae</taxon>
        <taxon>Thermus</taxon>
    </lineage>
</organism>
<evidence type="ECO:0000313" key="3">
    <source>
        <dbReference type="Proteomes" id="UP000053099"/>
    </source>
</evidence>
<accession>A0A0N1KPR6</accession>
<dbReference type="InterPro" id="IPR005146">
    <property type="entry name" value="B3/B4_tRNA-bd"/>
</dbReference>
<gene>
    <name evidence="2" type="ORF">AN926_10065</name>
</gene>
<reference evidence="2 3" key="1">
    <citation type="submission" date="2015-09" db="EMBL/GenBank/DDBJ databases">
        <title>Draft genome sequence of Thermus scotoductus strain K1 isolated from a geothermal spring in Nagorno-Karabakh, Armenia.</title>
        <authorList>
            <person name="Saghatelyan A."/>
            <person name="Poghosyan L."/>
            <person name="Panosyan H."/>
            <person name="Birkeland N.-K."/>
        </authorList>
    </citation>
    <scope>NUCLEOTIDE SEQUENCE [LARGE SCALE GENOMIC DNA]</scope>
    <source>
        <strain evidence="2 3">K1</strain>
    </source>
</reference>
<dbReference type="EMBL" id="LJJR01000038">
    <property type="protein sequence ID" value="KPD26646.1"/>
    <property type="molecule type" value="Genomic_DNA"/>
</dbReference>
<comment type="caution">
    <text evidence="2">The sequence shown here is derived from an EMBL/GenBank/DDBJ whole genome shotgun (WGS) entry which is preliminary data.</text>
</comment>
<dbReference type="SUPFAM" id="SSF56037">
    <property type="entry name" value="PheT/TilS domain"/>
    <property type="match status" value="1"/>
</dbReference>
<dbReference type="PATRIC" id="fig|37636.3.peg.1282"/>
<proteinExistence type="predicted"/>
<dbReference type="AlphaFoldDB" id="A0A0N1KPR6"/>
<dbReference type="Proteomes" id="UP000053099">
    <property type="component" value="Unassembled WGS sequence"/>
</dbReference>
<evidence type="ECO:0000259" key="1">
    <source>
        <dbReference type="Pfam" id="PF03483"/>
    </source>
</evidence>
<dbReference type="GO" id="GO:0004826">
    <property type="term" value="F:phenylalanine-tRNA ligase activity"/>
    <property type="evidence" value="ECO:0007669"/>
    <property type="project" value="InterPro"/>
</dbReference>
<name>A0A0N1KPR6_THESC</name>
<dbReference type="Pfam" id="PF03483">
    <property type="entry name" value="B3_4"/>
    <property type="match status" value="1"/>
</dbReference>
<sequence length="105" mass="11600">MLDIEVTPNRPDALGILGLAFDLHALGYSLILPEVRLGTEKVPLPFGLRVEDPRGALHFTLSYAFGLQVGPSPLWLQRILFACGMRPISNVVDVTNYVMLERAQP</sequence>
<evidence type="ECO:0000313" key="2">
    <source>
        <dbReference type="EMBL" id="KPD26646.1"/>
    </source>
</evidence>
<dbReference type="InterPro" id="IPR020825">
    <property type="entry name" value="Phe-tRNA_synthase-like_B3/B4"/>
</dbReference>
<protein>
    <recommendedName>
        <fullName evidence="1">B3/B4 tRNA-binding domain-containing protein</fullName>
    </recommendedName>
</protein>
<feature type="domain" description="B3/B4 tRNA-binding" evidence="1">
    <location>
        <begin position="65"/>
        <end position="105"/>
    </location>
</feature>
<feature type="non-terminal residue" evidence="2">
    <location>
        <position position="105"/>
    </location>
</feature>
<dbReference type="Gene3D" id="3.30.56.10">
    <property type="match status" value="1"/>
</dbReference>
<dbReference type="Gene3D" id="3.50.40.10">
    <property type="entry name" value="Phenylalanyl-trna Synthetase, Chain B, domain 3"/>
    <property type="match status" value="1"/>
</dbReference>
<dbReference type="GO" id="GO:0003723">
    <property type="term" value="F:RNA binding"/>
    <property type="evidence" value="ECO:0007669"/>
    <property type="project" value="InterPro"/>
</dbReference>